<proteinExistence type="predicted"/>
<reference evidence="11" key="1">
    <citation type="submission" date="2023-07" db="EMBL/GenBank/DDBJ databases">
        <title>draft genome sequence of fig (Ficus carica).</title>
        <authorList>
            <person name="Takahashi T."/>
            <person name="Nishimura K."/>
        </authorList>
    </citation>
    <scope>NUCLEOTIDE SEQUENCE</scope>
</reference>
<sequence>MDMEGVAMELPECPVCLQNYDGDSTVPRVLACGHSACESCLSKLPLRFPLTIRCPACTQLVKFPPQGPSVLPKNIDLLSLSLSLSLSPNPNPNSPTSKDKPRKPPAGGCSDDFLFRPPFLSDEFYAAWNGWVLPNDAVLVGDDESGGFCFVLRGKARVCYGEDYQKVSLVRVVSLPELKDSNFEFSYVVKVMKCLSGMKEEERSELGLILRAKSRKIGRVYGVWGNLDDGFLYIVCERMEDGSFLEKISGLINEDGLRKNGVSAFALFGLEMIEAVIGLHSGGFIAGSVGLSCFGFDCFGHACVDLSEVLVTGRKIRKSIADAVFGRVRVGDQELEGAIGNLWKDYVFFSPELLLELLHKEGVALDSEKSRYSAGYGSDVWSLGCLLLRLLLGRAFSEEFRKMVKENNSDYFALYLIWTERVSSLLDGQLGSDYTALKDILLKCLIFDPESRPLLSEVRRCFREMIIEPQFDMASLEGAVDGDSTSCCIILGDLCQFPKETSQTQKEGDLQGTESSGEADSGQVKADRVEKNFVEVLSEGMVKSKELQGHRDCITGITVGGGFLFTSSFDKTVRVWSLQDLSHVHTFEGHEHKVMAITYVDQEQPLCISGDSGGGIFVWAISTPLGKEPLKKWYEQKDWRYSGIHALCFSKNGFVYTGSGDKSIKAWLLQDGVLASTMTGHKSVVSTLMICNEVLYSGSWDGTIRLWSLSDHTPLTVLGEGTSATVTSVLSLAVDRHMLIAAYENGCIKVWRNEAFMKSMQLHEGAIFATSKDGKWLFTGGWNKTVNVQELSEDIFHVDPRPIGSIPCGSVVTVLLFWQGKLFVGFADRLVKVWHNFVSLVCTQVTVISPGLYFSLLDGWRCIIVGNDSSCTSHAKFVHEVPSQTRRTTAVVESSGENSIMKRHAWLSPCTYSRMLDTILQPKSFQKLDTKSFVHTTLYLLFIENNCVNACFCIA</sequence>
<dbReference type="InterPro" id="IPR001680">
    <property type="entry name" value="WD40_rpt"/>
</dbReference>
<keyword evidence="1 7" id="KW-0853">WD repeat</keyword>
<dbReference type="Pfam" id="PF13445">
    <property type="entry name" value="zf-RING_UBOX"/>
    <property type="match status" value="1"/>
</dbReference>
<evidence type="ECO:0000313" key="12">
    <source>
        <dbReference type="Proteomes" id="UP001187192"/>
    </source>
</evidence>
<evidence type="ECO:0000256" key="1">
    <source>
        <dbReference type="ARBA" id="ARBA00022574"/>
    </source>
</evidence>
<dbReference type="CDD" id="cd16587">
    <property type="entry name" value="RING-HC_TRIM32_C-VII"/>
    <property type="match status" value="1"/>
</dbReference>
<dbReference type="PROSITE" id="PS50082">
    <property type="entry name" value="WD_REPEATS_2"/>
    <property type="match status" value="2"/>
</dbReference>
<comment type="caution">
    <text evidence="11">The sequence shown here is derived from an EMBL/GenBank/DDBJ whole genome shotgun (WGS) entry which is preliminary data.</text>
</comment>
<name>A0AA88AGI9_FICCA</name>
<evidence type="ECO:0000256" key="4">
    <source>
        <dbReference type="ARBA" id="ARBA00022771"/>
    </source>
</evidence>
<evidence type="ECO:0000259" key="9">
    <source>
        <dbReference type="PROSITE" id="PS50011"/>
    </source>
</evidence>
<evidence type="ECO:0000256" key="2">
    <source>
        <dbReference type="ARBA" id="ARBA00022723"/>
    </source>
</evidence>
<dbReference type="InterPro" id="IPR020472">
    <property type="entry name" value="WD40_PAC1"/>
</dbReference>
<dbReference type="SUPFAM" id="SSF57850">
    <property type="entry name" value="RING/U-box"/>
    <property type="match status" value="1"/>
</dbReference>
<dbReference type="GO" id="GO:0005524">
    <property type="term" value="F:ATP binding"/>
    <property type="evidence" value="ECO:0007669"/>
    <property type="project" value="InterPro"/>
</dbReference>
<accession>A0AA88AGI9</accession>
<dbReference type="SUPFAM" id="SSF50978">
    <property type="entry name" value="WD40 repeat-like"/>
    <property type="match status" value="1"/>
</dbReference>
<dbReference type="SMART" id="SM00220">
    <property type="entry name" value="S_TKc"/>
    <property type="match status" value="1"/>
</dbReference>
<evidence type="ECO:0000256" key="6">
    <source>
        <dbReference type="PROSITE-ProRule" id="PRU00175"/>
    </source>
</evidence>
<keyword evidence="3" id="KW-0677">Repeat</keyword>
<dbReference type="InterPro" id="IPR015943">
    <property type="entry name" value="WD40/YVTN_repeat-like_dom_sf"/>
</dbReference>
<dbReference type="InterPro" id="IPR036322">
    <property type="entry name" value="WD40_repeat_dom_sf"/>
</dbReference>
<feature type="repeat" description="WD" evidence="7">
    <location>
        <begin position="547"/>
        <end position="586"/>
    </location>
</feature>
<dbReference type="PANTHER" id="PTHR44489">
    <property type="match status" value="1"/>
</dbReference>
<feature type="domain" description="RING-type" evidence="10">
    <location>
        <begin position="13"/>
        <end position="58"/>
    </location>
</feature>
<feature type="region of interest" description="Disordered" evidence="8">
    <location>
        <begin position="86"/>
        <end position="106"/>
    </location>
</feature>
<dbReference type="InterPro" id="IPR044715">
    <property type="entry name" value="WDR86-like"/>
</dbReference>
<evidence type="ECO:0000256" key="8">
    <source>
        <dbReference type="SAM" id="MobiDB-lite"/>
    </source>
</evidence>
<dbReference type="AlphaFoldDB" id="A0AA88AGI9"/>
<dbReference type="Pfam" id="PF00400">
    <property type="entry name" value="WD40"/>
    <property type="match status" value="4"/>
</dbReference>
<feature type="repeat" description="WD" evidence="7">
    <location>
        <begin position="678"/>
        <end position="717"/>
    </location>
</feature>
<dbReference type="Gene3D" id="2.130.10.10">
    <property type="entry name" value="YVTN repeat-like/Quinoprotein amine dehydrogenase"/>
    <property type="match status" value="2"/>
</dbReference>
<dbReference type="Gene3D" id="3.30.40.10">
    <property type="entry name" value="Zinc/RING finger domain, C3HC4 (zinc finger)"/>
    <property type="match status" value="1"/>
</dbReference>
<evidence type="ECO:0000256" key="7">
    <source>
        <dbReference type="PROSITE-ProRule" id="PRU00221"/>
    </source>
</evidence>
<dbReference type="Gramene" id="FCD_00010270-RA">
    <property type="protein sequence ID" value="FCD_00010270-RA:cds"/>
    <property type="gene ID" value="FCD_00010270"/>
</dbReference>
<dbReference type="PROSITE" id="PS50089">
    <property type="entry name" value="ZF_RING_2"/>
    <property type="match status" value="1"/>
</dbReference>
<feature type="region of interest" description="Disordered" evidence="8">
    <location>
        <begin position="505"/>
        <end position="525"/>
    </location>
</feature>
<dbReference type="SUPFAM" id="SSF56112">
    <property type="entry name" value="Protein kinase-like (PK-like)"/>
    <property type="match status" value="1"/>
</dbReference>
<feature type="domain" description="Protein kinase" evidence="9">
    <location>
        <begin position="137"/>
        <end position="471"/>
    </location>
</feature>
<keyword evidence="4 6" id="KW-0863">Zinc-finger</keyword>
<dbReference type="PROSITE" id="PS50294">
    <property type="entry name" value="WD_REPEATS_REGION"/>
    <property type="match status" value="1"/>
</dbReference>
<keyword evidence="12" id="KW-1185">Reference proteome</keyword>
<dbReference type="PRINTS" id="PR00320">
    <property type="entry name" value="GPROTEINBRPT"/>
</dbReference>
<dbReference type="GO" id="GO:0008270">
    <property type="term" value="F:zinc ion binding"/>
    <property type="evidence" value="ECO:0007669"/>
    <property type="project" value="UniProtKB-KW"/>
</dbReference>
<dbReference type="SMART" id="SM00184">
    <property type="entry name" value="RING"/>
    <property type="match status" value="1"/>
</dbReference>
<evidence type="ECO:0000256" key="3">
    <source>
        <dbReference type="ARBA" id="ARBA00022737"/>
    </source>
</evidence>
<evidence type="ECO:0000259" key="10">
    <source>
        <dbReference type="PROSITE" id="PS50089"/>
    </source>
</evidence>
<dbReference type="InterPro" id="IPR011009">
    <property type="entry name" value="Kinase-like_dom_sf"/>
</dbReference>
<dbReference type="PANTHER" id="PTHR44489:SF11">
    <property type="entry name" value="WD REPEAT DOMAIN 86"/>
    <property type="match status" value="1"/>
</dbReference>
<dbReference type="EMBL" id="BTGU01000020">
    <property type="protein sequence ID" value="GMN45523.1"/>
    <property type="molecule type" value="Genomic_DNA"/>
</dbReference>
<gene>
    <name evidence="11" type="ORF">TIFTF001_014709</name>
</gene>
<dbReference type="Gene3D" id="1.10.510.10">
    <property type="entry name" value="Transferase(Phosphotransferase) domain 1"/>
    <property type="match status" value="1"/>
</dbReference>
<dbReference type="SMART" id="SM00320">
    <property type="entry name" value="WD40"/>
    <property type="match status" value="7"/>
</dbReference>
<protein>
    <submittedName>
        <fullName evidence="11">Uncharacterized protein</fullName>
    </submittedName>
</protein>
<evidence type="ECO:0000256" key="5">
    <source>
        <dbReference type="ARBA" id="ARBA00022833"/>
    </source>
</evidence>
<dbReference type="PROSITE" id="PS50011">
    <property type="entry name" value="PROTEIN_KINASE_DOM"/>
    <property type="match status" value="1"/>
</dbReference>
<organism evidence="11 12">
    <name type="scientific">Ficus carica</name>
    <name type="common">Common fig</name>
    <dbReference type="NCBI Taxonomy" id="3494"/>
    <lineage>
        <taxon>Eukaryota</taxon>
        <taxon>Viridiplantae</taxon>
        <taxon>Streptophyta</taxon>
        <taxon>Embryophyta</taxon>
        <taxon>Tracheophyta</taxon>
        <taxon>Spermatophyta</taxon>
        <taxon>Magnoliopsida</taxon>
        <taxon>eudicotyledons</taxon>
        <taxon>Gunneridae</taxon>
        <taxon>Pentapetalae</taxon>
        <taxon>rosids</taxon>
        <taxon>fabids</taxon>
        <taxon>Rosales</taxon>
        <taxon>Moraceae</taxon>
        <taxon>Ficeae</taxon>
        <taxon>Ficus</taxon>
    </lineage>
</organism>
<dbReference type="GO" id="GO:0004672">
    <property type="term" value="F:protein kinase activity"/>
    <property type="evidence" value="ECO:0007669"/>
    <property type="project" value="InterPro"/>
</dbReference>
<keyword evidence="2" id="KW-0479">Metal-binding</keyword>
<dbReference type="InterPro" id="IPR001841">
    <property type="entry name" value="Znf_RING"/>
</dbReference>
<evidence type="ECO:0000313" key="11">
    <source>
        <dbReference type="EMBL" id="GMN45523.1"/>
    </source>
</evidence>
<dbReference type="InterPro" id="IPR013083">
    <property type="entry name" value="Znf_RING/FYVE/PHD"/>
</dbReference>
<dbReference type="InterPro" id="IPR027370">
    <property type="entry name" value="Znf-RING_euk"/>
</dbReference>
<dbReference type="InterPro" id="IPR000719">
    <property type="entry name" value="Prot_kinase_dom"/>
</dbReference>
<dbReference type="Proteomes" id="UP001187192">
    <property type="component" value="Unassembled WGS sequence"/>
</dbReference>
<keyword evidence="5" id="KW-0862">Zinc</keyword>